<reference evidence="1 2" key="1">
    <citation type="submission" date="2023-02" db="EMBL/GenBank/DDBJ databases">
        <title>Streptococcus sp. Genome Sequencing and Assembly.</title>
        <authorList>
            <person name="Shore S.M."/>
            <person name="Nicholson T.L."/>
        </authorList>
    </citation>
    <scope>NUCLEOTIDE SEQUENCE [LARGE SCALE GENOMIC DNA]</scope>
    <source>
        <strain evidence="1 2">29892</strain>
    </source>
</reference>
<dbReference type="EMBL" id="CP118734">
    <property type="protein sequence ID" value="WNY49333.1"/>
    <property type="molecule type" value="Genomic_DNA"/>
</dbReference>
<dbReference type="SUPFAM" id="SSF56784">
    <property type="entry name" value="HAD-like"/>
    <property type="match status" value="1"/>
</dbReference>
<protein>
    <submittedName>
        <fullName evidence="1">Uncharacterized protein</fullName>
    </submittedName>
</protein>
<evidence type="ECO:0000313" key="2">
    <source>
        <dbReference type="Proteomes" id="UP001301526"/>
    </source>
</evidence>
<dbReference type="InterPro" id="IPR036412">
    <property type="entry name" value="HAD-like_sf"/>
</dbReference>
<name>A0AA96VHS9_9STRE</name>
<gene>
    <name evidence="1" type="ORF">PW220_01410</name>
</gene>
<accession>A0AA96VHS9</accession>
<dbReference type="InterPro" id="IPR023214">
    <property type="entry name" value="HAD_sf"/>
</dbReference>
<dbReference type="AlphaFoldDB" id="A0AA96VHS9"/>
<proteinExistence type="predicted"/>
<evidence type="ECO:0000313" key="1">
    <source>
        <dbReference type="EMBL" id="WNY49333.1"/>
    </source>
</evidence>
<dbReference type="Gene3D" id="3.40.50.1000">
    <property type="entry name" value="HAD superfamily/HAD-like"/>
    <property type="match status" value="1"/>
</dbReference>
<keyword evidence="2" id="KW-1185">Reference proteome</keyword>
<dbReference type="Proteomes" id="UP001301526">
    <property type="component" value="Chromosome"/>
</dbReference>
<sequence length="174" mass="19821">MEIFYKKSIWFDMDGVLVHYCADDYAGLQPRYLEAGYFKNLPADHLMTETCRRLNDEKASDMYVGIMSKVNKDSGKYLQQQADKTYWLASQFTSMPSTFTGTSKARKAMAVLGRQLTEHDILIDDYNQNLIEWTAAGGCAVKYGKGQRDSWPGYSIQDLQDAQEIVSFLHALTN</sequence>
<organism evidence="1 2">
    <name type="scientific">Streptococcus iners subsp. hyiners</name>
    <dbReference type="NCBI Taxonomy" id="3028083"/>
    <lineage>
        <taxon>Bacteria</taxon>
        <taxon>Bacillati</taxon>
        <taxon>Bacillota</taxon>
        <taxon>Bacilli</taxon>
        <taxon>Lactobacillales</taxon>
        <taxon>Streptococcaceae</taxon>
        <taxon>Streptococcus</taxon>
        <taxon>Streptococcus iners</taxon>
    </lineage>
</organism>
<dbReference type="RefSeq" id="WP_248055384.1">
    <property type="nucleotide sequence ID" value="NZ_CP118734.1"/>
</dbReference>